<keyword evidence="1" id="KW-0229">DNA integration</keyword>
<dbReference type="PROSITE" id="PS51900">
    <property type="entry name" value="CB"/>
    <property type="match status" value="1"/>
</dbReference>
<dbReference type="InterPro" id="IPR013762">
    <property type="entry name" value="Integrase-like_cat_sf"/>
</dbReference>
<protein>
    <recommendedName>
        <fullName evidence="8">Integrase</fullName>
    </recommendedName>
</protein>
<evidence type="ECO:0000256" key="3">
    <source>
        <dbReference type="ARBA" id="ARBA00023172"/>
    </source>
</evidence>
<feature type="domain" description="Core-binding (CB)" evidence="6">
    <location>
        <begin position="51"/>
        <end position="131"/>
    </location>
</feature>
<evidence type="ECO:0000259" key="5">
    <source>
        <dbReference type="PROSITE" id="PS51898"/>
    </source>
</evidence>
<evidence type="ECO:0000256" key="2">
    <source>
        <dbReference type="ARBA" id="ARBA00023125"/>
    </source>
</evidence>
<evidence type="ECO:0000259" key="6">
    <source>
        <dbReference type="PROSITE" id="PS51900"/>
    </source>
</evidence>
<gene>
    <name evidence="7" type="ORF">STPYR_12735</name>
</gene>
<dbReference type="Gene3D" id="1.10.150.130">
    <property type="match status" value="1"/>
</dbReference>
<dbReference type="InterPro" id="IPR011010">
    <property type="entry name" value="DNA_brk_join_enz"/>
</dbReference>
<evidence type="ECO:0000313" key="7">
    <source>
        <dbReference type="EMBL" id="SBV37792.1"/>
    </source>
</evidence>
<dbReference type="Gene3D" id="1.10.443.10">
    <property type="entry name" value="Intergrase catalytic core"/>
    <property type="match status" value="1"/>
</dbReference>
<dbReference type="GO" id="GO:0015074">
    <property type="term" value="P:DNA integration"/>
    <property type="evidence" value="ECO:0007669"/>
    <property type="project" value="UniProtKB-KW"/>
</dbReference>
<dbReference type="InterPro" id="IPR044068">
    <property type="entry name" value="CB"/>
</dbReference>
<dbReference type="SUPFAM" id="SSF56349">
    <property type="entry name" value="DNA breaking-rejoining enzymes"/>
    <property type="match status" value="1"/>
</dbReference>
<name>A0A1Y5Q672_9GAMM</name>
<organism evidence="7">
    <name type="scientific">uncultured Stenotrophomonas sp</name>
    <dbReference type="NCBI Taxonomy" id="165438"/>
    <lineage>
        <taxon>Bacteria</taxon>
        <taxon>Pseudomonadati</taxon>
        <taxon>Pseudomonadota</taxon>
        <taxon>Gammaproteobacteria</taxon>
        <taxon>Lysobacterales</taxon>
        <taxon>Lysobacteraceae</taxon>
        <taxon>Stenotrophomonas</taxon>
        <taxon>environmental samples</taxon>
    </lineage>
</organism>
<dbReference type="InterPro" id="IPR002104">
    <property type="entry name" value="Integrase_catalytic"/>
</dbReference>
<dbReference type="CDD" id="cd00796">
    <property type="entry name" value="INT_Rci_Hp1_C"/>
    <property type="match status" value="1"/>
</dbReference>
<feature type="domain" description="Tyr recombinase" evidence="5">
    <location>
        <begin position="153"/>
        <end position="325"/>
    </location>
</feature>
<proteinExistence type="predicted"/>
<dbReference type="GO" id="GO:0006310">
    <property type="term" value="P:DNA recombination"/>
    <property type="evidence" value="ECO:0007669"/>
    <property type="project" value="UniProtKB-KW"/>
</dbReference>
<evidence type="ECO:0000256" key="4">
    <source>
        <dbReference type="PROSITE-ProRule" id="PRU01248"/>
    </source>
</evidence>
<dbReference type="PANTHER" id="PTHR30349:SF94">
    <property type="entry name" value="INTEGRASE_RECOMBINASE HI_1414-RELATED"/>
    <property type="match status" value="1"/>
</dbReference>
<dbReference type="AlphaFoldDB" id="A0A1Y5Q672"/>
<accession>A0A1Y5Q672</accession>
<keyword evidence="3" id="KW-0233">DNA recombination</keyword>
<dbReference type="InterPro" id="IPR010998">
    <property type="entry name" value="Integrase_recombinase_N"/>
</dbReference>
<dbReference type="EMBL" id="FLTS01000001">
    <property type="protein sequence ID" value="SBV37792.1"/>
    <property type="molecule type" value="Genomic_DNA"/>
</dbReference>
<dbReference type="PANTHER" id="PTHR30349">
    <property type="entry name" value="PHAGE INTEGRASE-RELATED"/>
    <property type="match status" value="1"/>
</dbReference>
<evidence type="ECO:0000256" key="1">
    <source>
        <dbReference type="ARBA" id="ARBA00022908"/>
    </source>
</evidence>
<dbReference type="InterPro" id="IPR050090">
    <property type="entry name" value="Tyrosine_recombinase_XerCD"/>
</dbReference>
<sequence>MASIRPQGSRYRAFVKVDGKRATKVFDTKRAALAWAQEQEAQLSGAALPDKTLADALEKYSEEVSEKKRGRRWEQVRIARFIREDKIVKRRLLALTAADFAEWRDSRLKQVAPASVAREMNLLNAVLEVARREWGWLKANPLKDVRQPPKPRGRARRITAEEVQALCLGFGVHGELRAESSRNRIGLAFLFALETAMRSGEICELRWPDVHFAERYVTVRTSKNGDSREVPLSPRAVEILRALPLGFGPVFGLTAGKRDGLFRKVRDTVPGITDLHFHDSRAEAIWRLSKKLDVLELARVIGHRNLGSLLIYYRATASELAKRLG</sequence>
<dbReference type="PROSITE" id="PS51898">
    <property type="entry name" value="TYR_RECOMBINASE"/>
    <property type="match status" value="1"/>
</dbReference>
<dbReference type="GO" id="GO:0003677">
    <property type="term" value="F:DNA binding"/>
    <property type="evidence" value="ECO:0007669"/>
    <property type="project" value="UniProtKB-UniRule"/>
</dbReference>
<keyword evidence="2 4" id="KW-0238">DNA-binding</keyword>
<reference evidence="7" key="1">
    <citation type="submission" date="2016-03" db="EMBL/GenBank/DDBJ databases">
        <authorList>
            <person name="Ploux O."/>
        </authorList>
    </citation>
    <scope>NUCLEOTIDE SEQUENCE</scope>
    <source>
        <strain evidence="7">UC10</strain>
    </source>
</reference>
<evidence type="ECO:0008006" key="8">
    <source>
        <dbReference type="Google" id="ProtNLM"/>
    </source>
</evidence>
<dbReference type="Pfam" id="PF00589">
    <property type="entry name" value="Phage_integrase"/>
    <property type="match status" value="1"/>
</dbReference>